<dbReference type="Proteomes" id="UP000038011">
    <property type="component" value="Unassembled WGS sequence"/>
</dbReference>
<reference evidence="1 2" key="1">
    <citation type="submission" date="2015-01" db="EMBL/GenBank/DDBJ databases">
        <title>Ahrensia donghaiensis sp. nov., a novel dimethylsulphoniopropionate-cleavage bacterium isolated from seawater and emended descriptions of the genus Ahrensia and Ahrensia kielensis.</title>
        <authorList>
            <person name="Liu J."/>
        </authorList>
    </citation>
    <scope>NUCLEOTIDE SEQUENCE [LARGE SCALE GENOMIC DNA]</scope>
    <source>
        <strain evidence="1 2">LZD062</strain>
    </source>
</reference>
<comment type="caution">
    <text evidence="1">The sequence shown here is derived from an EMBL/GenBank/DDBJ whole genome shotgun (WGS) entry which is preliminary data.</text>
</comment>
<organism evidence="1 2">
    <name type="scientific">Ahrensia marina</name>
    <dbReference type="NCBI Taxonomy" id="1514904"/>
    <lineage>
        <taxon>Bacteria</taxon>
        <taxon>Pseudomonadati</taxon>
        <taxon>Pseudomonadota</taxon>
        <taxon>Alphaproteobacteria</taxon>
        <taxon>Hyphomicrobiales</taxon>
        <taxon>Ahrensiaceae</taxon>
        <taxon>Ahrensia</taxon>
    </lineage>
</organism>
<evidence type="ECO:0000313" key="1">
    <source>
        <dbReference type="EMBL" id="KPB00040.1"/>
    </source>
</evidence>
<protein>
    <submittedName>
        <fullName evidence="1">Uncharacterized protein</fullName>
    </submittedName>
</protein>
<dbReference type="PATRIC" id="fig|1514904.3.peg.2572"/>
<dbReference type="EMBL" id="JXMU01000032">
    <property type="protein sequence ID" value="KPB00040.1"/>
    <property type="molecule type" value="Genomic_DNA"/>
</dbReference>
<keyword evidence="2" id="KW-1185">Reference proteome</keyword>
<dbReference type="AlphaFoldDB" id="A0A0M9GKQ8"/>
<accession>A0A0M9GKQ8</accession>
<gene>
    <name evidence="1" type="ORF">SU32_15825</name>
</gene>
<name>A0A0M9GKQ8_9HYPH</name>
<evidence type="ECO:0000313" key="2">
    <source>
        <dbReference type="Proteomes" id="UP000038011"/>
    </source>
</evidence>
<sequence length="73" mass="8623">MECWNIIELLALHFKLVARWIYDWKLEIPIHTLNSFHNGELWVNVSKRVGRFRPFAAIRPPKLALPRADIEAT</sequence>
<proteinExistence type="predicted"/>